<evidence type="ECO:0000313" key="2">
    <source>
        <dbReference type="Proteomes" id="UP000887566"/>
    </source>
</evidence>
<evidence type="ECO:0000256" key="1">
    <source>
        <dbReference type="SAM" id="MobiDB-lite"/>
    </source>
</evidence>
<reference evidence="3" key="1">
    <citation type="submission" date="2022-11" db="UniProtKB">
        <authorList>
            <consortium name="WormBaseParasite"/>
        </authorList>
    </citation>
    <scope>IDENTIFICATION</scope>
</reference>
<evidence type="ECO:0000313" key="3">
    <source>
        <dbReference type="WBParaSite" id="PSAMB.scaffold384size53686.g5314.t1"/>
    </source>
</evidence>
<feature type="region of interest" description="Disordered" evidence="1">
    <location>
        <begin position="1"/>
        <end position="25"/>
    </location>
</feature>
<name>A0A914WDZ1_9BILA</name>
<dbReference type="WBParaSite" id="PSAMB.scaffold384size53686.g5314.t1">
    <property type="protein sequence ID" value="PSAMB.scaffold384size53686.g5314.t1"/>
    <property type="gene ID" value="PSAMB.scaffold384size53686.g5314"/>
</dbReference>
<organism evidence="2 3">
    <name type="scientific">Plectus sambesii</name>
    <dbReference type="NCBI Taxonomy" id="2011161"/>
    <lineage>
        <taxon>Eukaryota</taxon>
        <taxon>Metazoa</taxon>
        <taxon>Ecdysozoa</taxon>
        <taxon>Nematoda</taxon>
        <taxon>Chromadorea</taxon>
        <taxon>Plectida</taxon>
        <taxon>Plectina</taxon>
        <taxon>Plectoidea</taxon>
        <taxon>Plectidae</taxon>
        <taxon>Plectus</taxon>
    </lineage>
</organism>
<feature type="region of interest" description="Disordered" evidence="1">
    <location>
        <begin position="58"/>
        <end position="81"/>
    </location>
</feature>
<proteinExistence type="predicted"/>
<dbReference type="Proteomes" id="UP000887566">
    <property type="component" value="Unplaced"/>
</dbReference>
<sequence length="99" mass="10687">MPRSSTKYRGPVLNTVGPRSNTVGPRSGPSTFFCKFFHVAQPWTGPSYARSKLLGPVQSSVHGKTGRSRSGPVHRVPKVLGAPSNSVLGPVDRRIYTLN</sequence>
<protein>
    <submittedName>
        <fullName evidence="3">Uncharacterized protein</fullName>
    </submittedName>
</protein>
<accession>A0A914WDZ1</accession>
<dbReference type="AlphaFoldDB" id="A0A914WDZ1"/>
<keyword evidence="2" id="KW-1185">Reference proteome</keyword>